<reference evidence="9 10" key="1">
    <citation type="submission" date="2020-06" db="EMBL/GenBank/DDBJ databases">
        <title>Whole-genome sequence of Allochromatium humboldtianum DSM 21881, type strain.</title>
        <authorList>
            <person name="Kyndt J.A."/>
            <person name="Meyer T.E."/>
        </authorList>
    </citation>
    <scope>NUCLEOTIDE SEQUENCE [LARGE SCALE GENOMIC DNA]</scope>
    <source>
        <strain evidence="9 10">DSM 21881</strain>
    </source>
</reference>
<dbReference type="Pfam" id="PF13186">
    <property type="entry name" value="SPASM"/>
    <property type="match status" value="1"/>
</dbReference>
<dbReference type="EMBL" id="JABZEO010000001">
    <property type="protein sequence ID" value="NVZ07922.1"/>
    <property type="molecule type" value="Genomic_DNA"/>
</dbReference>
<dbReference type="SUPFAM" id="SSF102114">
    <property type="entry name" value="Radical SAM enzymes"/>
    <property type="match status" value="1"/>
</dbReference>
<dbReference type="PANTHER" id="PTHR43273:SF3">
    <property type="entry name" value="ANAEROBIC SULFATASE-MATURATING ENZYME HOMOLOG ASLB-RELATED"/>
    <property type="match status" value="1"/>
</dbReference>
<dbReference type="InterPro" id="IPR013785">
    <property type="entry name" value="Aldolase_TIM"/>
</dbReference>
<feature type="domain" description="Radical SAM core" evidence="7">
    <location>
        <begin position="10"/>
        <end position="113"/>
    </location>
</feature>
<dbReference type="GO" id="GO:0046872">
    <property type="term" value="F:metal ion binding"/>
    <property type="evidence" value="ECO:0007669"/>
    <property type="project" value="UniProtKB-KW"/>
</dbReference>
<keyword evidence="2" id="KW-0949">S-adenosyl-L-methionine</keyword>
<evidence type="ECO:0000256" key="5">
    <source>
        <dbReference type="ARBA" id="ARBA00023014"/>
    </source>
</evidence>
<evidence type="ECO:0000313" key="10">
    <source>
        <dbReference type="Proteomes" id="UP000592294"/>
    </source>
</evidence>
<protein>
    <submittedName>
        <fullName evidence="9">Radical SAM/SPASM domain-containing protein</fullName>
    </submittedName>
</protein>
<evidence type="ECO:0000256" key="6">
    <source>
        <dbReference type="ARBA" id="ARBA00023601"/>
    </source>
</evidence>
<dbReference type="GO" id="GO:0051536">
    <property type="term" value="F:iron-sulfur cluster binding"/>
    <property type="evidence" value="ECO:0007669"/>
    <property type="project" value="UniProtKB-KW"/>
</dbReference>
<dbReference type="Proteomes" id="UP000592294">
    <property type="component" value="Unassembled WGS sequence"/>
</dbReference>
<keyword evidence="4" id="KW-0408">Iron</keyword>
<dbReference type="RefSeq" id="WP_176974717.1">
    <property type="nucleotide sequence ID" value="NZ_JABZEO010000001.1"/>
</dbReference>
<evidence type="ECO:0000256" key="3">
    <source>
        <dbReference type="ARBA" id="ARBA00022723"/>
    </source>
</evidence>
<dbReference type="InterPro" id="IPR023867">
    <property type="entry name" value="Sulphatase_maturase_rSAM"/>
</dbReference>
<evidence type="ECO:0000259" key="7">
    <source>
        <dbReference type="Pfam" id="PF04055"/>
    </source>
</evidence>
<comment type="similarity">
    <text evidence="6">Belongs to the radical SAM superfamily. Anaerobic sulfatase-maturating enzyme family.</text>
</comment>
<dbReference type="GO" id="GO:0016491">
    <property type="term" value="F:oxidoreductase activity"/>
    <property type="evidence" value="ECO:0007669"/>
    <property type="project" value="InterPro"/>
</dbReference>
<keyword evidence="5" id="KW-0411">Iron-sulfur</keyword>
<evidence type="ECO:0000256" key="4">
    <source>
        <dbReference type="ARBA" id="ARBA00023004"/>
    </source>
</evidence>
<keyword evidence="10" id="KW-1185">Reference proteome</keyword>
<evidence type="ECO:0000259" key="8">
    <source>
        <dbReference type="Pfam" id="PF13186"/>
    </source>
</evidence>
<dbReference type="AlphaFoldDB" id="A0A850R9G9"/>
<comment type="caution">
    <text evidence="9">The sequence shown here is derived from an EMBL/GenBank/DDBJ whole genome shotgun (WGS) entry which is preliminary data.</text>
</comment>
<evidence type="ECO:0000256" key="1">
    <source>
        <dbReference type="ARBA" id="ARBA00001966"/>
    </source>
</evidence>
<evidence type="ECO:0000313" key="9">
    <source>
        <dbReference type="EMBL" id="NVZ07922.1"/>
    </source>
</evidence>
<sequence length="254" mass="29010">MNSVLDCVFIETTTACTRRCRFCTHYYHDIIPHFMHEDLFLKIMDDLRSIDYSGRLSFYMNGEPLLDRRLEKWVGIAKSSCPKALNFINTNGDLLTEARALDLFDSGLDAMKVNSYTEKVAEKIEGLMRTLPDRFRSKIIHNAVSGFDGWSSRGGVVKTAAQSQPRYPGPICPRPFRQLYIKVTGEVALCCTDDQCQHVMGDVRLKTVEEIWHGESFESVRHGFIGESKLPALCYRCDLEPSYQEVCEIRALFS</sequence>
<dbReference type="InterPro" id="IPR023885">
    <property type="entry name" value="4Fe4S-binding_SPASM_dom"/>
</dbReference>
<organism evidence="9 10">
    <name type="scientific">Allochromatium humboldtianum</name>
    <dbReference type="NCBI Taxonomy" id="504901"/>
    <lineage>
        <taxon>Bacteria</taxon>
        <taxon>Pseudomonadati</taxon>
        <taxon>Pseudomonadota</taxon>
        <taxon>Gammaproteobacteria</taxon>
        <taxon>Chromatiales</taxon>
        <taxon>Chromatiaceae</taxon>
        <taxon>Allochromatium</taxon>
    </lineage>
</organism>
<dbReference type="InterPro" id="IPR058240">
    <property type="entry name" value="rSAM_sf"/>
</dbReference>
<dbReference type="SFLD" id="SFLDS00029">
    <property type="entry name" value="Radical_SAM"/>
    <property type="match status" value="1"/>
</dbReference>
<accession>A0A850R9G9</accession>
<dbReference type="CDD" id="cd21109">
    <property type="entry name" value="SPASM"/>
    <property type="match status" value="1"/>
</dbReference>
<dbReference type="CDD" id="cd01335">
    <property type="entry name" value="Radical_SAM"/>
    <property type="match status" value="1"/>
</dbReference>
<dbReference type="Gene3D" id="3.20.20.70">
    <property type="entry name" value="Aldolase class I"/>
    <property type="match status" value="1"/>
</dbReference>
<comment type="cofactor">
    <cofactor evidence="1">
        <name>[4Fe-4S] cluster</name>
        <dbReference type="ChEBI" id="CHEBI:49883"/>
    </cofactor>
</comment>
<feature type="domain" description="4Fe4S-binding SPASM" evidence="8">
    <location>
        <begin position="172"/>
        <end position="238"/>
    </location>
</feature>
<name>A0A850R9G9_9GAMM</name>
<dbReference type="PANTHER" id="PTHR43273">
    <property type="entry name" value="ANAEROBIC SULFATASE-MATURATING ENZYME HOMOLOG ASLB-RELATED"/>
    <property type="match status" value="1"/>
</dbReference>
<dbReference type="InterPro" id="IPR007197">
    <property type="entry name" value="rSAM"/>
</dbReference>
<proteinExistence type="inferred from homology"/>
<keyword evidence="3" id="KW-0479">Metal-binding</keyword>
<dbReference type="Pfam" id="PF04055">
    <property type="entry name" value="Radical_SAM"/>
    <property type="match status" value="1"/>
</dbReference>
<gene>
    <name evidence="9" type="ORF">HW932_01430</name>
</gene>
<evidence type="ECO:0000256" key="2">
    <source>
        <dbReference type="ARBA" id="ARBA00022691"/>
    </source>
</evidence>